<reference evidence="13 15" key="1">
    <citation type="journal article" date="2015" name="Genome Announc.">
        <title>Draft Genome of the Euendolithic (true boring) Cyanobacterium Mastigocoleus testarum strain BC008.</title>
        <authorList>
            <person name="Guida B.S."/>
            <person name="Garcia-Pichel F."/>
        </authorList>
    </citation>
    <scope>NUCLEOTIDE SEQUENCE [LARGE SCALE GENOMIC DNA]</scope>
    <source>
        <strain evidence="13 15">BC008</strain>
    </source>
</reference>
<evidence type="ECO:0000256" key="11">
    <source>
        <dbReference type="ARBA" id="ARBA00038887"/>
    </source>
</evidence>
<dbReference type="GO" id="GO:0008865">
    <property type="term" value="F:fructokinase activity"/>
    <property type="evidence" value="ECO:0007669"/>
    <property type="project" value="UniProtKB-EC"/>
</dbReference>
<dbReference type="FunFam" id="3.30.420.40:FF:000136">
    <property type="entry name" value="Putative fructokinase"/>
    <property type="match status" value="1"/>
</dbReference>
<keyword evidence="8" id="KW-0067">ATP-binding</keyword>
<dbReference type="EC" id="2.7.1.4" evidence="11"/>
<organism evidence="13 15">
    <name type="scientific">Mastigocoleus testarum BC008</name>
    <dbReference type="NCBI Taxonomy" id="371196"/>
    <lineage>
        <taxon>Bacteria</taxon>
        <taxon>Bacillati</taxon>
        <taxon>Cyanobacteriota</taxon>
        <taxon>Cyanophyceae</taxon>
        <taxon>Nostocales</taxon>
        <taxon>Hapalosiphonaceae</taxon>
        <taxon>Mastigocoleus</taxon>
    </lineage>
</organism>
<dbReference type="InterPro" id="IPR000600">
    <property type="entry name" value="ROK"/>
</dbReference>
<keyword evidence="9" id="KW-0460">Magnesium</keyword>
<keyword evidence="10" id="KW-0119">Carbohydrate metabolism</keyword>
<evidence type="ECO:0000256" key="3">
    <source>
        <dbReference type="ARBA" id="ARBA00022679"/>
    </source>
</evidence>
<evidence type="ECO:0000256" key="7">
    <source>
        <dbReference type="ARBA" id="ARBA00022833"/>
    </source>
</evidence>
<comment type="caution">
    <text evidence="13">The sequence shown here is derived from an EMBL/GenBank/DDBJ whole genome shotgun (WGS) entry which is preliminary data.</text>
</comment>
<comment type="cofactor">
    <cofactor evidence="1">
        <name>Mg(2+)</name>
        <dbReference type="ChEBI" id="CHEBI:18420"/>
    </cofactor>
</comment>
<keyword evidence="4" id="KW-0479">Metal-binding</keyword>
<protein>
    <recommendedName>
        <fullName evidence="11">fructokinase</fullName>
        <ecNumber evidence="11">2.7.1.4</ecNumber>
    </recommendedName>
</protein>
<proteinExistence type="inferred from homology"/>
<gene>
    <name evidence="13" type="ORF">BC008_25580</name>
    <name evidence="14" type="ORF">BC008_26105</name>
</gene>
<evidence type="ECO:0000256" key="2">
    <source>
        <dbReference type="ARBA" id="ARBA00006479"/>
    </source>
</evidence>
<evidence type="ECO:0000256" key="10">
    <source>
        <dbReference type="ARBA" id="ARBA00023277"/>
    </source>
</evidence>
<keyword evidence="3" id="KW-0808">Transferase</keyword>
<dbReference type="EMBL" id="LMTZ01000095">
    <property type="protein sequence ID" value="KST66667.1"/>
    <property type="molecule type" value="Genomic_DNA"/>
</dbReference>
<dbReference type="RefSeq" id="WP_027844660.1">
    <property type="nucleotide sequence ID" value="NZ_LMTZ01000095.1"/>
</dbReference>
<keyword evidence="6 13" id="KW-0418">Kinase</keyword>
<dbReference type="InterPro" id="IPR051804">
    <property type="entry name" value="Carb_Metab_Reg_Kinase/Isom"/>
</dbReference>
<comment type="catalytic activity">
    <reaction evidence="12">
        <text>D-fructose + ATP = D-fructose 6-phosphate + ADP + H(+)</text>
        <dbReference type="Rhea" id="RHEA:16125"/>
        <dbReference type="ChEBI" id="CHEBI:15378"/>
        <dbReference type="ChEBI" id="CHEBI:30616"/>
        <dbReference type="ChEBI" id="CHEBI:37721"/>
        <dbReference type="ChEBI" id="CHEBI:61527"/>
        <dbReference type="ChEBI" id="CHEBI:456216"/>
        <dbReference type="EC" id="2.7.1.4"/>
    </reaction>
</comment>
<dbReference type="AlphaFoldDB" id="A0A0V7ZPI4"/>
<dbReference type="FunFam" id="3.30.420.40:FF:000153">
    <property type="entry name" value="Putative fructokinase"/>
    <property type="match status" value="1"/>
</dbReference>
<evidence type="ECO:0000256" key="1">
    <source>
        <dbReference type="ARBA" id="ARBA00001946"/>
    </source>
</evidence>
<dbReference type="CDD" id="cd24067">
    <property type="entry name" value="ASKHA_NBD_ROK_BsFRK-like"/>
    <property type="match status" value="1"/>
</dbReference>
<dbReference type="Pfam" id="PF00480">
    <property type="entry name" value="ROK"/>
    <property type="match status" value="1"/>
</dbReference>
<evidence type="ECO:0000256" key="4">
    <source>
        <dbReference type="ARBA" id="ARBA00022723"/>
    </source>
</evidence>
<evidence type="ECO:0000313" key="13">
    <source>
        <dbReference type="EMBL" id="KST66346.1"/>
    </source>
</evidence>
<dbReference type="SUPFAM" id="SSF53067">
    <property type="entry name" value="Actin-like ATPase domain"/>
    <property type="match status" value="1"/>
</dbReference>
<dbReference type="PANTHER" id="PTHR42742">
    <property type="entry name" value="TRANSCRIPTIONAL REPRESSOR MPRA"/>
    <property type="match status" value="1"/>
</dbReference>
<evidence type="ECO:0000256" key="5">
    <source>
        <dbReference type="ARBA" id="ARBA00022741"/>
    </source>
</evidence>
<dbReference type="EMBL" id="LMTZ01000097">
    <property type="protein sequence ID" value="KST66346.1"/>
    <property type="molecule type" value="Genomic_DNA"/>
</dbReference>
<keyword evidence="5" id="KW-0547">Nucleotide-binding</keyword>
<comment type="similarity">
    <text evidence="2">Belongs to the ROK (NagC/XylR) family.</text>
</comment>
<dbReference type="PANTHER" id="PTHR42742:SF3">
    <property type="entry name" value="FRUCTOKINASE"/>
    <property type="match status" value="1"/>
</dbReference>
<evidence type="ECO:0000256" key="9">
    <source>
        <dbReference type="ARBA" id="ARBA00022842"/>
    </source>
</evidence>
<accession>A0A0V7ZPI4</accession>
<dbReference type="GO" id="GO:0005524">
    <property type="term" value="F:ATP binding"/>
    <property type="evidence" value="ECO:0007669"/>
    <property type="project" value="UniProtKB-KW"/>
</dbReference>
<evidence type="ECO:0000256" key="8">
    <source>
        <dbReference type="ARBA" id="ARBA00022840"/>
    </source>
</evidence>
<dbReference type="GO" id="GO:0046872">
    <property type="term" value="F:metal ion binding"/>
    <property type="evidence" value="ECO:0007669"/>
    <property type="project" value="UniProtKB-KW"/>
</dbReference>
<evidence type="ECO:0000256" key="6">
    <source>
        <dbReference type="ARBA" id="ARBA00022777"/>
    </source>
</evidence>
<dbReference type="InterPro" id="IPR043129">
    <property type="entry name" value="ATPase_NBD"/>
</dbReference>
<evidence type="ECO:0000313" key="14">
    <source>
        <dbReference type="EMBL" id="KST66667.1"/>
    </source>
</evidence>
<dbReference type="Proteomes" id="UP000053372">
    <property type="component" value="Unassembled WGS sequence"/>
</dbReference>
<keyword evidence="7" id="KW-0862">Zinc</keyword>
<keyword evidence="15" id="KW-1185">Reference proteome</keyword>
<evidence type="ECO:0000313" key="15">
    <source>
        <dbReference type="Proteomes" id="UP000053372"/>
    </source>
</evidence>
<name>A0A0V7ZPI4_9CYAN</name>
<dbReference type="Gene3D" id="3.30.420.40">
    <property type="match status" value="2"/>
</dbReference>
<evidence type="ECO:0000256" key="12">
    <source>
        <dbReference type="ARBA" id="ARBA00048451"/>
    </source>
</evidence>
<sequence>MPLWGGIEAGGTKFICGVGTKPNDIRAEIRIPTTTPQETIPQVIDFFHQQEKLEGTLEGIGIGSFGPLDPNPASPTFGYLKHTPKHNWVDFDFVGAIRREFKIPIGFDTDVNAAVLGEYRWGNAQGLDTFIYITVGTGIGGGGMVNGKLIHGLLHPEMGHIFIPHNLTEDPFTGCCPFHNDCLEGLASGLAIEKRWGKKATSLPPEHPAWLLEANYLALGLVNFVLTLSPQKIIMGGGVMNQKQLFPLVRSQVQKHLSSYLKVPEILNEIEDYILPPKLGNKAGLMGAFALAEQAAP</sequence>